<evidence type="ECO:0000256" key="1">
    <source>
        <dbReference type="ARBA" id="ARBA00000185"/>
    </source>
</evidence>
<dbReference type="GO" id="GO:0007131">
    <property type="term" value="P:reciprocal meiotic recombination"/>
    <property type="evidence" value="ECO:0007669"/>
    <property type="project" value="TreeGrafter"/>
</dbReference>
<evidence type="ECO:0000256" key="7">
    <source>
        <dbReference type="ARBA" id="ARBA00022842"/>
    </source>
</evidence>
<evidence type="ECO:0000256" key="11">
    <source>
        <dbReference type="ARBA" id="ARBA00023242"/>
    </source>
</evidence>
<protein>
    <recommendedName>
        <fullName evidence="5">DNA topoisomerase (ATP-hydrolyzing)</fullName>
        <ecNumber evidence="5">5.6.2.2</ecNumber>
    </recommendedName>
</protein>
<dbReference type="CDD" id="cd00223">
    <property type="entry name" value="TOPRIM_TopoIIB_SPO"/>
    <property type="match status" value="1"/>
</dbReference>
<dbReference type="Gene3D" id="3.40.1360.10">
    <property type="match status" value="1"/>
</dbReference>
<evidence type="ECO:0000256" key="3">
    <source>
        <dbReference type="ARBA" id="ARBA00004123"/>
    </source>
</evidence>
<feature type="domain" description="Spo11/DNA topoisomerase VI subunit A N-terminal" evidence="14">
    <location>
        <begin position="78"/>
        <end position="139"/>
    </location>
</feature>
<comment type="subcellular location">
    <subcellularLocation>
        <location evidence="3">Nucleus</location>
    </subcellularLocation>
</comment>
<dbReference type="InterPro" id="IPR036078">
    <property type="entry name" value="Spo11/TopoVI_A_sf"/>
</dbReference>
<dbReference type="OrthoDB" id="5377392at2759"/>
<dbReference type="InterPro" id="IPR002815">
    <property type="entry name" value="Spo11/TopoVI_A"/>
</dbReference>
<dbReference type="InterPro" id="IPR034136">
    <property type="entry name" value="TOPRIM_Topo6A/Spo11"/>
</dbReference>
<proteinExistence type="inferred from homology"/>
<keyword evidence="7" id="KW-0460">Magnesium</keyword>
<comment type="similarity">
    <text evidence="4 12">Belongs to the TOP6A family.</text>
</comment>
<feature type="domain" description="Topoisomerase 6 subunit A/Spo11 TOPRIM" evidence="15">
    <location>
        <begin position="181"/>
        <end position="357"/>
    </location>
</feature>
<feature type="region of interest" description="Disordered" evidence="13">
    <location>
        <begin position="40"/>
        <end position="70"/>
    </location>
</feature>
<dbReference type="InterPro" id="IPR036388">
    <property type="entry name" value="WH-like_DNA-bd_sf"/>
</dbReference>
<dbReference type="GO" id="GO:0005524">
    <property type="term" value="F:ATP binding"/>
    <property type="evidence" value="ECO:0007669"/>
    <property type="project" value="InterPro"/>
</dbReference>
<keyword evidence="10 12" id="KW-0413">Isomerase</keyword>
<dbReference type="InterPro" id="IPR013049">
    <property type="entry name" value="Spo11/TopoVI_A_N"/>
</dbReference>
<dbReference type="SUPFAM" id="SSF56726">
    <property type="entry name" value="DNA topoisomerase IV, alpha subunit"/>
    <property type="match status" value="1"/>
</dbReference>
<dbReference type="PROSITE" id="PS52041">
    <property type="entry name" value="TOPO_IIB"/>
    <property type="match status" value="1"/>
</dbReference>
<dbReference type="PRINTS" id="PR01550">
    <property type="entry name" value="TOP6AFAMILY"/>
</dbReference>
<organism evidence="16 17">
    <name type="scientific">Amniculicola lignicola CBS 123094</name>
    <dbReference type="NCBI Taxonomy" id="1392246"/>
    <lineage>
        <taxon>Eukaryota</taxon>
        <taxon>Fungi</taxon>
        <taxon>Dikarya</taxon>
        <taxon>Ascomycota</taxon>
        <taxon>Pezizomycotina</taxon>
        <taxon>Dothideomycetes</taxon>
        <taxon>Pleosporomycetidae</taxon>
        <taxon>Pleosporales</taxon>
        <taxon>Amniculicolaceae</taxon>
        <taxon>Amniculicola</taxon>
    </lineage>
</organism>
<dbReference type="EC" id="5.6.2.2" evidence="5"/>
<dbReference type="Pfam" id="PF04406">
    <property type="entry name" value="TP6A_N"/>
    <property type="match status" value="1"/>
</dbReference>
<keyword evidence="17" id="KW-1185">Reference proteome</keyword>
<dbReference type="GO" id="GO:0003918">
    <property type="term" value="F:DNA topoisomerase type II (double strand cut, ATP-hydrolyzing) activity"/>
    <property type="evidence" value="ECO:0007669"/>
    <property type="project" value="UniProtKB-UniRule"/>
</dbReference>
<dbReference type="GO" id="GO:0042138">
    <property type="term" value="P:meiotic DNA double-strand break formation"/>
    <property type="evidence" value="ECO:0007669"/>
    <property type="project" value="InterPro"/>
</dbReference>
<feature type="compositionally biased region" description="Polar residues" evidence="13">
    <location>
        <begin position="40"/>
        <end position="54"/>
    </location>
</feature>
<dbReference type="AlphaFoldDB" id="A0A6A5W8X7"/>
<feature type="active site" description="O-(5'-phospho-DNA)-tyrosine intermediate" evidence="12">
    <location>
        <position position="107"/>
    </location>
</feature>
<dbReference type="GO" id="GO:0046872">
    <property type="term" value="F:metal ion binding"/>
    <property type="evidence" value="ECO:0007669"/>
    <property type="project" value="UniProtKB-KW"/>
</dbReference>
<comment type="cofactor">
    <cofactor evidence="2">
        <name>Mg(2+)</name>
        <dbReference type="ChEBI" id="CHEBI:18420"/>
    </cofactor>
</comment>
<dbReference type="Pfam" id="PF21180">
    <property type="entry name" value="TOP6A-Spo11_Toprim"/>
    <property type="match status" value="1"/>
</dbReference>
<sequence>MLAVRTNVPFRDWVIARIEEMLERIVDGLLEESDQLTVTLKSRSNATRRTNPSQDLERPPSPKSKDITFPGGTVQEAWRFTVVVRVLELVHGCLVDNTVMTKRDMYYRHPDLFVKQSVVDRYVDDLACTLGVSRASLNVTAAAKGLVAGNFRIQKSDGALGILVPSISDDDILDLSCVCRVVIIEKEATFRTILQSPHWKIRSSRCILVTAKGYPDIATRHFLRYITDRSPQIPFFALVDFDPDGIAIMSTYKYGSFRLAHENVTAGGAPALNLPELNWLGVQSRQIVRSLVTKHDSYDSAITDAQGLMRLTPRDRKKARCMLEWDLCAEDGPEPAWRQSLQTMLMLNVKAEMQFFEQLPGGLSAWVEEELSVKEREK</sequence>
<evidence type="ECO:0000256" key="5">
    <source>
        <dbReference type="ARBA" id="ARBA00012895"/>
    </source>
</evidence>
<evidence type="ECO:0000313" key="16">
    <source>
        <dbReference type="EMBL" id="KAF1998202.1"/>
    </source>
</evidence>
<evidence type="ECO:0000256" key="12">
    <source>
        <dbReference type="PROSITE-ProRule" id="PRU01385"/>
    </source>
</evidence>
<dbReference type="Proteomes" id="UP000799779">
    <property type="component" value="Unassembled WGS sequence"/>
</dbReference>
<accession>A0A6A5W8X7</accession>
<evidence type="ECO:0000256" key="2">
    <source>
        <dbReference type="ARBA" id="ARBA00001946"/>
    </source>
</evidence>
<dbReference type="InterPro" id="IPR013048">
    <property type="entry name" value="Meiotic_Spo11"/>
</dbReference>
<evidence type="ECO:0000256" key="6">
    <source>
        <dbReference type="ARBA" id="ARBA00022723"/>
    </source>
</evidence>
<evidence type="ECO:0000256" key="13">
    <source>
        <dbReference type="SAM" id="MobiDB-lite"/>
    </source>
</evidence>
<name>A0A6A5W8X7_9PLEO</name>
<dbReference type="PANTHER" id="PTHR10848">
    <property type="entry name" value="MEIOTIC RECOMBINATION PROTEIN SPO11"/>
    <property type="match status" value="1"/>
</dbReference>
<dbReference type="FunFam" id="3.40.1360.10:FF:000018">
    <property type="entry name" value="Type II DNA topoisomerase VI subunit A"/>
    <property type="match status" value="1"/>
</dbReference>
<evidence type="ECO:0000259" key="14">
    <source>
        <dbReference type="Pfam" id="PF04406"/>
    </source>
</evidence>
<dbReference type="PRINTS" id="PR01551">
    <property type="entry name" value="SPO11HOMOLOG"/>
</dbReference>
<dbReference type="Gene3D" id="1.10.10.10">
    <property type="entry name" value="Winged helix-like DNA-binding domain superfamily/Winged helix DNA-binding domain"/>
    <property type="match status" value="1"/>
</dbReference>
<reference evidence="16" key="1">
    <citation type="journal article" date="2020" name="Stud. Mycol.">
        <title>101 Dothideomycetes genomes: a test case for predicting lifestyles and emergence of pathogens.</title>
        <authorList>
            <person name="Haridas S."/>
            <person name="Albert R."/>
            <person name="Binder M."/>
            <person name="Bloem J."/>
            <person name="Labutti K."/>
            <person name="Salamov A."/>
            <person name="Andreopoulos B."/>
            <person name="Baker S."/>
            <person name="Barry K."/>
            <person name="Bills G."/>
            <person name="Bluhm B."/>
            <person name="Cannon C."/>
            <person name="Castanera R."/>
            <person name="Culley D."/>
            <person name="Daum C."/>
            <person name="Ezra D."/>
            <person name="Gonzalez J."/>
            <person name="Henrissat B."/>
            <person name="Kuo A."/>
            <person name="Liang C."/>
            <person name="Lipzen A."/>
            <person name="Lutzoni F."/>
            <person name="Magnuson J."/>
            <person name="Mondo S."/>
            <person name="Nolan M."/>
            <person name="Ohm R."/>
            <person name="Pangilinan J."/>
            <person name="Park H.-J."/>
            <person name="Ramirez L."/>
            <person name="Alfaro M."/>
            <person name="Sun H."/>
            <person name="Tritt A."/>
            <person name="Yoshinaga Y."/>
            <person name="Zwiers L.-H."/>
            <person name="Turgeon B."/>
            <person name="Goodwin S."/>
            <person name="Spatafora J."/>
            <person name="Crous P."/>
            <person name="Grigoriev I."/>
        </authorList>
    </citation>
    <scope>NUCLEOTIDE SEQUENCE</scope>
    <source>
        <strain evidence="16">CBS 123094</strain>
    </source>
</reference>
<evidence type="ECO:0000256" key="4">
    <source>
        <dbReference type="ARBA" id="ARBA00006559"/>
    </source>
</evidence>
<dbReference type="GO" id="GO:0000228">
    <property type="term" value="C:nuclear chromosome"/>
    <property type="evidence" value="ECO:0007669"/>
    <property type="project" value="TreeGrafter"/>
</dbReference>
<keyword evidence="6" id="KW-0479">Metal-binding</keyword>
<evidence type="ECO:0000256" key="8">
    <source>
        <dbReference type="ARBA" id="ARBA00023029"/>
    </source>
</evidence>
<keyword evidence="11" id="KW-0539">Nucleus</keyword>
<dbReference type="PANTHER" id="PTHR10848:SF0">
    <property type="entry name" value="MEIOTIC RECOMBINATION PROTEIN SPO11"/>
    <property type="match status" value="1"/>
</dbReference>
<evidence type="ECO:0000256" key="10">
    <source>
        <dbReference type="ARBA" id="ARBA00023235"/>
    </source>
</evidence>
<dbReference type="GO" id="GO:0000706">
    <property type="term" value="P:meiotic DNA double-strand break processing"/>
    <property type="evidence" value="ECO:0007669"/>
    <property type="project" value="TreeGrafter"/>
</dbReference>
<evidence type="ECO:0000256" key="9">
    <source>
        <dbReference type="ARBA" id="ARBA00023125"/>
    </source>
</evidence>
<gene>
    <name evidence="16" type="ORF">P154DRAFT_495843</name>
</gene>
<dbReference type="GO" id="GO:0003677">
    <property type="term" value="F:DNA binding"/>
    <property type="evidence" value="ECO:0007669"/>
    <property type="project" value="UniProtKB-UniRule"/>
</dbReference>
<evidence type="ECO:0000259" key="15">
    <source>
        <dbReference type="Pfam" id="PF21180"/>
    </source>
</evidence>
<keyword evidence="8 12" id="KW-0799">Topoisomerase</keyword>
<dbReference type="EMBL" id="ML977606">
    <property type="protein sequence ID" value="KAF1998202.1"/>
    <property type="molecule type" value="Genomic_DNA"/>
</dbReference>
<comment type="catalytic activity">
    <reaction evidence="1 12">
        <text>ATP-dependent breakage, passage and rejoining of double-stranded DNA.</text>
        <dbReference type="EC" id="5.6.2.2"/>
    </reaction>
</comment>
<evidence type="ECO:0000313" key="17">
    <source>
        <dbReference type="Proteomes" id="UP000799779"/>
    </source>
</evidence>
<keyword evidence="9 12" id="KW-0238">DNA-binding</keyword>
<feature type="compositionally biased region" description="Basic and acidic residues" evidence="13">
    <location>
        <begin position="55"/>
        <end position="66"/>
    </location>
</feature>